<dbReference type="KEGG" id="aarg:Aargi30884_23340"/>
<name>A0A6N4TLI2_9FIRM</name>
<dbReference type="NCBIfam" id="TIGR01145">
    <property type="entry name" value="ATP_synt_delta"/>
    <property type="match status" value="1"/>
</dbReference>
<dbReference type="RefSeq" id="WP_163052309.1">
    <property type="nucleotide sequence ID" value="NZ_AP019695.1"/>
</dbReference>
<organism evidence="9 10">
    <name type="scientific">Amedibacterium intestinale</name>
    <dbReference type="NCBI Taxonomy" id="2583452"/>
    <lineage>
        <taxon>Bacteria</taxon>
        <taxon>Bacillati</taxon>
        <taxon>Bacillota</taxon>
        <taxon>Erysipelotrichia</taxon>
        <taxon>Erysipelotrichales</taxon>
        <taxon>Erysipelotrichaceae</taxon>
        <taxon>Amedibacterium</taxon>
    </lineage>
</organism>
<accession>A0A6N4TLI2</accession>
<dbReference type="InterPro" id="IPR026015">
    <property type="entry name" value="ATP_synth_OSCP/delta_N_sf"/>
</dbReference>
<keyword evidence="10" id="KW-1185">Reference proteome</keyword>
<keyword evidence="8" id="KW-1003">Cell membrane</keyword>
<protein>
    <recommendedName>
        <fullName evidence="8">ATP synthase subunit delta</fullName>
    </recommendedName>
    <alternativeName>
        <fullName evidence="8">ATP synthase F(1) sector subunit delta</fullName>
    </alternativeName>
    <alternativeName>
        <fullName evidence="8">F-type ATPase subunit delta</fullName>
        <shortName evidence="8">F-ATPase subunit delta</shortName>
    </alternativeName>
</protein>
<comment type="subcellular location">
    <subcellularLocation>
        <location evidence="8">Cell membrane</location>
        <topology evidence="8">Peripheral membrane protein</topology>
    </subcellularLocation>
    <subcellularLocation>
        <location evidence="1">Membrane</location>
    </subcellularLocation>
</comment>
<dbReference type="SUPFAM" id="SSF47928">
    <property type="entry name" value="N-terminal domain of the delta subunit of the F1F0-ATP synthase"/>
    <property type="match status" value="1"/>
</dbReference>
<evidence type="ECO:0000256" key="4">
    <source>
        <dbReference type="ARBA" id="ARBA00023065"/>
    </source>
</evidence>
<evidence type="ECO:0000256" key="8">
    <source>
        <dbReference type="HAMAP-Rule" id="MF_01416"/>
    </source>
</evidence>
<dbReference type="NCBIfam" id="NF004402">
    <property type="entry name" value="PRK05758.2-2"/>
    <property type="match status" value="1"/>
</dbReference>
<gene>
    <name evidence="8 9" type="primary">atpH</name>
    <name evidence="9" type="ORF">Aargi30884_23340</name>
</gene>
<dbReference type="EMBL" id="AP019695">
    <property type="protein sequence ID" value="BBK23431.1"/>
    <property type="molecule type" value="Genomic_DNA"/>
</dbReference>
<proteinExistence type="inferred from homology"/>
<dbReference type="GO" id="GO:0005886">
    <property type="term" value="C:plasma membrane"/>
    <property type="evidence" value="ECO:0007669"/>
    <property type="project" value="UniProtKB-SubCell"/>
</dbReference>
<dbReference type="AlphaFoldDB" id="A0A6N4TLI2"/>
<evidence type="ECO:0000256" key="6">
    <source>
        <dbReference type="ARBA" id="ARBA00023196"/>
    </source>
</evidence>
<evidence type="ECO:0000256" key="7">
    <source>
        <dbReference type="ARBA" id="ARBA00023310"/>
    </source>
</evidence>
<sequence>MAGVVSKSYCDAIFSLAQEEGKLDLYKEQLDLVAENVKQDANYRAVMAHPKISKEEKKELLVKVYGNAIDPMLLNFLKLLVDKGRFRFIEEIVKEYTKEYNKVNNIQVVYVKSAASLSEEEVARLKATLEKKLNKKVDFVLSVDSDLIAGIRMKINDQIIDNSARGKLERLKGSVQNLS</sequence>
<dbReference type="PRINTS" id="PR00125">
    <property type="entry name" value="ATPASEDELTA"/>
</dbReference>
<evidence type="ECO:0000313" key="9">
    <source>
        <dbReference type="EMBL" id="BBK23431.1"/>
    </source>
</evidence>
<dbReference type="GO" id="GO:0046933">
    <property type="term" value="F:proton-transporting ATP synthase activity, rotational mechanism"/>
    <property type="evidence" value="ECO:0007669"/>
    <property type="project" value="UniProtKB-UniRule"/>
</dbReference>
<evidence type="ECO:0000313" key="10">
    <source>
        <dbReference type="Proteomes" id="UP000464754"/>
    </source>
</evidence>
<dbReference type="Pfam" id="PF00213">
    <property type="entry name" value="OSCP"/>
    <property type="match status" value="1"/>
</dbReference>
<dbReference type="GO" id="GO:0045259">
    <property type="term" value="C:proton-transporting ATP synthase complex"/>
    <property type="evidence" value="ECO:0007669"/>
    <property type="project" value="UniProtKB-KW"/>
</dbReference>
<evidence type="ECO:0000256" key="5">
    <source>
        <dbReference type="ARBA" id="ARBA00023136"/>
    </source>
</evidence>
<dbReference type="Proteomes" id="UP000464754">
    <property type="component" value="Chromosome"/>
</dbReference>
<dbReference type="InterPro" id="IPR000711">
    <property type="entry name" value="ATPase_OSCP/dsu"/>
</dbReference>
<evidence type="ECO:0000256" key="3">
    <source>
        <dbReference type="ARBA" id="ARBA00022781"/>
    </source>
</evidence>
<keyword evidence="4 8" id="KW-0406">Ion transport</keyword>
<comment type="similarity">
    <text evidence="8">Belongs to the ATPase delta chain family.</text>
</comment>
<comment type="function">
    <text evidence="8">F(1)F(0) ATP synthase produces ATP from ADP in the presence of a proton or sodium gradient. F-type ATPases consist of two structural domains, F(1) containing the extramembraneous catalytic core and F(0) containing the membrane proton channel, linked together by a central stalk and a peripheral stalk. During catalysis, ATP synthesis in the catalytic domain of F(1) is coupled via a rotary mechanism of the central stalk subunits to proton translocation.</text>
</comment>
<dbReference type="PANTHER" id="PTHR11910">
    <property type="entry name" value="ATP SYNTHASE DELTA CHAIN"/>
    <property type="match status" value="1"/>
</dbReference>
<dbReference type="Gene3D" id="1.10.520.20">
    <property type="entry name" value="N-terminal domain of the delta subunit of the F1F0-ATP synthase"/>
    <property type="match status" value="1"/>
</dbReference>
<keyword evidence="7 8" id="KW-0066">ATP synthesis</keyword>
<reference evidence="10" key="1">
    <citation type="submission" date="2019-05" db="EMBL/GenBank/DDBJ databases">
        <title>Complete genome sequencing of Absiella argi strain JCM 30884.</title>
        <authorList>
            <person name="Sakamoto M."/>
            <person name="Murakami T."/>
            <person name="Mori H."/>
        </authorList>
    </citation>
    <scope>NUCLEOTIDE SEQUENCE [LARGE SCALE GENOMIC DNA]</scope>
    <source>
        <strain evidence="10">JCM 30884</strain>
    </source>
</reference>
<dbReference type="HAMAP" id="MF_01416">
    <property type="entry name" value="ATP_synth_delta_bact"/>
    <property type="match status" value="1"/>
</dbReference>
<dbReference type="PROSITE" id="PS00389">
    <property type="entry name" value="ATPASE_DELTA"/>
    <property type="match status" value="1"/>
</dbReference>
<comment type="function">
    <text evidence="8">This protein is part of the stalk that links CF(0) to CF(1). It either transmits conformational changes from CF(0) to CF(1) or is implicated in proton conduction.</text>
</comment>
<dbReference type="InterPro" id="IPR020781">
    <property type="entry name" value="ATPase_OSCP/d_CS"/>
</dbReference>
<keyword evidence="3 8" id="KW-0375">Hydrogen ion transport</keyword>
<evidence type="ECO:0000256" key="1">
    <source>
        <dbReference type="ARBA" id="ARBA00004370"/>
    </source>
</evidence>
<keyword evidence="5 8" id="KW-0472">Membrane</keyword>
<evidence type="ECO:0000256" key="2">
    <source>
        <dbReference type="ARBA" id="ARBA00022448"/>
    </source>
</evidence>
<keyword evidence="2 8" id="KW-0813">Transport</keyword>
<keyword evidence="6 8" id="KW-0139">CF(1)</keyword>